<evidence type="ECO:0000259" key="18">
    <source>
        <dbReference type="Pfam" id="PF03941"/>
    </source>
</evidence>
<keyword evidence="9" id="KW-0493">Microtubule</keyword>
<dbReference type="EMBL" id="WBNM01013655">
    <property type="protein sequence ID" value="NXP73635.1"/>
    <property type="molecule type" value="Genomic_DNA"/>
</dbReference>
<keyword evidence="11" id="KW-0159">Chromosome partition</keyword>
<keyword evidence="6" id="KW-0158">Chromosome</keyword>
<dbReference type="GO" id="GO:0030496">
    <property type="term" value="C:midbody"/>
    <property type="evidence" value="ECO:0007669"/>
    <property type="project" value="UniProtKB-SubCell"/>
</dbReference>
<dbReference type="Gene3D" id="1.20.5.3600">
    <property type="match status" value="1"/>
</dbReference>
<dbReference type="GO" id="GO:0000281">
    <property type="term" value="P:mitotic cytokinesis"/>
    <property type="evidence" value="ECO:0007669"/>
    <property type="project" value="TreeGrafter"/>
</dbReference>
<organism evidence="20 21">
    <name type="scientific">Ramphastos sulfuratus</name>
    <dbReference type="NCBI Taxonomy" id="322582"/>
    <lineage>
        <taxon>Eukaryota</taxon>
        <taxon>Metazoa</taxon>
        <taxon>Chordata</taxon>
        <taxon>Craniata</taxon>
        <taxon>Vertebrata</taxon>
        <taxon>Euteleostomi</taxon>
        <taxon>Archelosauria</taxon>
        <taxon>Archosauria</taxon>
        <taxon>Dinosauria</taxon>
        <taxon>Saurischia</taxon>
        <taxon>Theropoda</taxon>
        <taxon>Coelurosauria</taxon>
        <taxon>Aves</taxon>
        <taxon>Neognathae</taxon>
        <taxon>Neoaves</taxon>
        <taxon>Telluraves</taxon>
        <taxon>Coraciimorphae</taxon>
        <taxon>Piciformes</taxon>
        <taxon>Ramphastidae</taxon>
        <taxon>Ramphastos</taxon>
    </lineage>
</organism>
<evidence type="ECO:0000256" key="9">
    <source>
        <dbReference type="ARBA" id="ARBA00022701"/>
    </source>
</evidence>
<evidence type="ECO:0000256" key="3">
    <source>
        <dbReference type="ARBA" id="ARBA00004214"/>
    </source>
</evidence>
<protein>
    <submittedName>
        <fullName evidence="20">INCE protein</fullName>
    </submittedName>
</protein>
<feature type="compositionally biased region" description="Low complexity" evidence="17">
    <location>
        <begin position="258"/>
        <end position="268"/>
    </location>
</feature>
<keyword evidence="7" id="KW-0963">Cytoplasm</keyword>
<dbReference type="InterPro" id="IPR005635">
    <property type="entry name" value="Inner_centromere_prot_ARK-bd"/>
</dbReference>
<feature type="compositionally biased region" description="Polar residues" evidence="17">
    <location>
        <begin position="276"/>
        <end position="286"/>
    </location>
</feature>
<dbReference type="Pfam" id="PF12178">
    <property type="entry name" value="INCENP_N"/>
    <property type="match status" value="1"/>
</dbReference>
<dbReference type="GO" id="GO:0051310">
    <property type="term" value="P:metaphase chromosome alignment"/>
    <property type="evidence" value="ECO:0007669"/>
    <property type="project" value="TreeGrafter"/>
</dbReference>
<dbReference type="GO" id="GO:1990385">
    <property type="term" value="C:meiotic spindle midzone"/>
    <property type="evidence" value="ECO:0007669"/>
    <property type="project" value="TreeGrafter"/>
</dbReference>
<name>A0A852C0C0_9PICI</name>
<feature type="compositionally biased region" description="Low complexity" evidence="17">
    <location>
        <begin position="303"/>
        <end position="316"/>
    </location>
</feature>
<comment type="similarity">
    <text evidence="5">Belongs to the INCENP family.</text>
</comment>
<sequence length="834" mass="94918">MEVAPTPQQLLLTCNQRLAEFLQDDIDLVWLKEIQEEAIRMFGSCYSDEPELMPKTPSQKTRQRKKRFAAPRNEDQELGRKRLSQRKKKSIKLVPSGQLQNKENLELIRDEPERVSPPQRVTRSQTAALAKISEVSQRVLPKSPSTPQKEINISNCIGTELSLQVNPTKPAKQLRATFVLGPDKDSLEEDLVCRSSPVPATPKTVSTTPKATPQLNAANITFHIGPGLEDEEDGSVQALEKDEEEQCAQDIPGTPKGLRLSRQSVRRSLMGKASTARRSSLATKYSRSSRKGSRIHGSIGRLATQARAQQSAPSSSGLEGEKEPSSQSNPGGSCGKAVAGALGTPQTPRMSLRSQTISGQEPSSQSNPGGSCGKAVAGTLATPQSPRMRKPSYKRAVDECYDSQQAEDGGLSPPRRKTPSPAFPASKVVRPMKTFLHTVQKNQLLMTPSSLGRNMVIKSFIKYNTPLQTNPKARLTSSLGCGDLEKERQKLEVLRKKQEAEQLRKQKLEEEKKRRLDEAKLKREERQRKVQASRERALQLEQERKRRIEQRIAHFEEKTEKVREERLAEEKIKKAAAARKMEEAEARRRQEEEARRQRALQQEEEQRRHKELMQKRKEEEQERARKLLEQRQAEQEREKQLAAQRELERKREQERIQAEKLREQQQKAAHLQKEALAAEKQLQREEQKEQEQQRLAEVERQEKEQKQLPKEQKDKDKAQTEHPENPENSGACNSYQMTPHARRDPKPVTVDPDNYGLDLNSDDSTDDESQPRKPIPAWACGYQLTQAVTRQYHAPHNVDEIFGVTLSPKLEDIFYKSKPRYYNRTSSAIWSSPP</sequence>
<dbReference type="GO" id="GO:0005634">
    <property type="term" value="C:nucleus"/>
    <property type="evidence" value="ECO:0007669"/>
    <property type="project" value="UniProtKB-SubCell"/>
</dbReference>
<feature type="region of interest" description="Disordered" evidence="17">
    <location>
        <begin position="240"/>
        <end position="425"/>
    </location>
</feature>
<feature type="domain" description="Chromosome passenger complex (CPC) protein INCENP N-terminal" evidence="19">
    <location>
        <begin position="7"/>
        <end position="38"/>
    </location>
</feature>
<feature type="non-terminal residue" evidence="20">
    <location>
        <position position="1"/>
    </location>
</feature>
<proteinExistence type="inferred from homology"/>
<evidence type="ECO:0000256" key="14">
    <source>
        <dbReference type="ARBA" id="ARBA00023242"/>
    </source>
</evidence>
<feature type="compositionally biased region" description="Basic and acidic residues" evidence="17">
    <location>
        <begin position="573"/>
        <end position="596"/>
    </location>
</feature>
<dbReference type="InterPro" id="IPR022006">
    <property type="entry name" value="INCENP_N"/>
</dbReference>
<dbReference type="Gene3D" id="6.10.250.2990">
    <property type="match status" value="1"/>
</dbReference>
<evidence type="ECO:0000256" key="11">
    <source>
        <dbReference type="ARBA" id="ARBA00022829"/>
    </source>
</evidence>
<feature type="compositionally biased region" description="Polar residues" evidence="17">
    <location>
        <begin position="344"/>
        <end position="369"/>
    </location>
</feature>
<feature type="compositionally biased region" description="Basic residues" evidence="17">
    <location>
        <begin position="81"/>
        <end position="91"/>
    </location>
</feature>
<dbReference type="PANTHER" id="PTHR13142:SF1">
    <property type="entry name" value="INNER CENTROMERE PROTEIN"/>
    <property type="match status" value="1"/>
</dbReference>
<evidence type="ECO:0000256" key="7">
    <source>
        <dbReference type="ARBA" id="ARBA00022490"/>
    </source>
</evidence>
<feature type="region of interest" description="Disordered" evidence="17">
    <location>
        <begin position="47"/>
        <end position="96"/>
    </location>
</feature>
<dbReference type="Pfam" id="PF03941">
    <property type="entry name" value="INCENP_ARK-bind"/>
    <property type="match status" value="1"/>
</dbReference>
<evidence type="ECO:0000256" key="15">
    <source>
        <dbReference type="ARBA" id="ARBA00023306"/>
    </source>
</evidence>
<evidence type="ECO:0000256" key="12">
    <source>
        <dbReference type="ARBA" id="ARBA00022838"/>
    </source>
</evidence>
<evidence type="ECO:0000256" key="6">
    <source>
        <dbReference type="ARBA" id="ARBA00022454"/>
    </source>
</evidence>
<reference evidence="20" key="1">
    <citation type="submission" date="2019-09" db="EMBL/GenBank/DDBJ databases">
        <title>Bird 10,000 Genomes (B10K) Project - Family phase.</title>
        <authorList>
            <person name="Zhang G."/>
        </authorList>
    </citation>
    <scope>NUCLEOTIDE SEQUENCE</scope>
    <source>
        <strain evidence="20">B10K-DU-001-30</strain>
        <tissue evidence="20">Muscle</tissue>
    </source>
</reference>
<accession>A0A852C0C0</accession>
<dbReference type="GO" id="GO:0051257">
    <property type="term" value="P:meiotic spindle midzone assembly"/>
    <property type="evidence" value="ECO:0007669"/>
    <property type="project" value="TreeGrafter"/>
</dbReference>
<feature type="non-terminal residue" evidence="20">
    <location>
        <position position="834"/>
    </location>
</feature>
<evidence type="ECO:0000256" key="8">
    <source>
        <dbReference type="ARBA" id="ARBA00022618"/>
    </source>
</evidence>
<dbReference type="PANTHER" id="PTHR13142">
    <property type="entry name" value="INNER CENTROMERE PROTEIN"/>
    <property type="match status" value="1"/>
</dbReference>
<keyword evidence="13" id="KW-0206">Cytoskeleton</keyword>
<feature type="region of interest" description="Disordered" evidence="17">
    <location>
        <begin position="573"/>
        <end position="774"/>
    </location>
</feature>
<evidence type="ECO:0000313" key="20">
    <source>
        <dbReference type="EMBL" id="NXP73635.1"/>
    </source>
</evidence>
<keyword evidence="15" id="KW-0131">Cell cycle</keyword>
<evidence type="ECO:0000256" key="2">
    <source>
        <dbReference type="ARBA" id="ARBA00004186"/>
    </source>
</evidence>
<feature type="compositionally biased region" description="Basic and acidic residues" evidence="17">
    <location>
        <begin position="604"/>
        <end position="725"/>
    </location>
</feature>
<evidence type="ECO:0000259" key="19">
    <source>
        <dbReference type="Pfam" id="PF12178"/>
    </source>
</evidence>
<dbReference type="AlphaFoldDB" id="A0A852C0C0"/>
<comment type="subcellular location">
    <subcellularLocation>
        <location evidence="4">Chromosome</location>
        <location evidence="4">Centromere</location>
        <location evidence="4">Kinetochore</location>
    </subcellularLocation>
    <subcellularLocation>
        <location evidence="2">Cytoplasm</location>
        <location evidence="2">Cytoskeleton</location>
        <location evidence="2">Spindle</location>
    </subcellularLocation>
    <subcellularLocation>
        <location evidence="3">Midbody</location>
    </subcellularLocation>
    <subcellularLocation>
        <location evidence="1">Nucleus</location>
    </subcellularLocation>
</comment>
<evidence type="ECO:0000256" key="5">
    <source>
        <dbReference type="ARBA" id="ARBA00010042"/>
    </source>
</evidence>
<evidence type="ECO:0000256" key="4">
    <source>
        <dbReference type="ARBA" id="ARBA00004629"/>
    </source>
</evidence>
<dbReference type="Proteomes" id="UP000611227">
    <property type="component" value="Unassembled WGS sequence"/>
</dbReference>
<keyword evidence="16" id="KW-0137">Centromere</keyword>
<evidence type="ECO:0000256" key="13">
    <source>
        <dbReference type="ARBA" id="ARBA00023212"/>
    </source>
</evidence>
<keyword evidence="12" id="KW-0995">Kinetochore</keyword>
<evidence type="ECO:0000256" key="17">
    <source>
        <dbReference type="SAM" id="MobiDB-lite"/>
    </source>
</evidence>
<comment type="caution">
    <text evidence="20">The sequence shown here is derived from an EMBL/GenBank/DDBJ whole genome shotgun (WGS) entry which is preliminary data.</text>
</comment>
<dbReference type="GO" id="GO:0000776">
    <property type="term" value="C:kinetochore"/>
    <property type="evidence" value="ECO:0007669"/>
    <property type="project" value="UniProtKB-KW"/>
</dbReference>
<evidence type="ECO:0000256" key="1">
    <source>
        <dbReference type="ARBA" id="ARBA00004123"/>
    </source>
</evidence>
<keyword evidence="10" id="KW-0498">Mitosis</keyword>
<evidence type="ECO:0000256" key="16">
    <source>
        <dbReference type="ARBA" id="ARBA00023328"/>
    </source>
</evidence>
<feature type="compositionally biased region" description="Polar residues" evidence="17">
    <location>
        <begin position="726"/>
        <end position="737"/>
    </location>
</feature>
<keyword evidence="21" id="KW-1185">Reference proteome</keyword>
<evidence type="ECO:0000256" key="10">
    <source>
        <dbReference type="ARBA" id="ARBA00022776"/>
    </source>
</evidence>
<keyword evidence="14" id="KW-0539">Nucleus</keyword>
<dbReference type="GO" id="GO:0005874">
    <property type="term" value="C:microtubule"/>
    <property type="evidence" value="ECO:0007669"/>
    <property type="project" value="UniProtKB-KW"/>
</dbReference>
<evidence type="ECO:0000313" key="21">
    <source>
        <dbReference type="Proteomes" id="UP000611227"/>
    </source>
</evidence>
<gene>
    <name evidence="20" type="primary">Incenp</name>
    <name evidence="20" type="ORF">RAMSUL_R04159</name>
</gene>
<dbReference type="GO" id="GO:0032133">
    <property type="term" value="C:chromosome passenger complex"/>
    <property type="evidence" value="ECO:0007669"/>
    <property type="project" value="TreeGrafter"/>
</dbReference>
<keyword evidence="8" id="KW-0132">Cell division</keyword>
<feature type="domain" description="Inner centromere protein ARK-binding" evidence="18">
    <location>
        <begin position="758"/>
        <end position="814"/>
    </location>
</feature>